<feature type="region of interest" description="Disordered" evidence="1">
    <location>
        <begin position="70"/>
        <end position="115"/>
    </location>
</feature>
<sequence>MEQSDEYREPPPACEQPDGVAPFGDERTMPLEGLGPDVTIPAGGSPFSASAVPEDTLPIVDLYPTAQNWSDSAPYPTDQAPWNPGPSPVLQQRTMAPDPYHGAARQPEQQPPPYPLPYTQQSSPLMPVGPYGAQGPYMMVRAEHPQATTVLVLGAVSIAVPVLSFVAWYMGAKAKREIESGAPFAYAGNLKTGHIIGKVMGILTIVGGSLYVLLMIVYVVVMIGLLSL</sequence>
<evidence type="ECO:0000256" key="2">
    <source>
        <dbReference type="SAM" id="Phobius"/>
    </source>
</evidence>
<keyword evidence="4" id="KW-1185">Reference proteome</keyword>
<accession>A0A3M0GJS1</accession>
<dbReference type="AlphaFoldDB" id="A0A3M0GJS1"/>
<feature type="transmembrane region" description="Helical" evidence="2">
    <location>
        <begin position="199"/>
        <end position="226"/>
    </location>
</feature>
<dbReference type="Proteomes" id="UP000275256">
    <property type="component" value="Unassembled WGS sequence"/>
</dbReference>
<evidence type="ECO:0000313" key="4">
    <source>
        <dbReference type="Proteomes" id="UP000275256"/>
    </source>
</evidence>
<evidence type="ECO:0000313" key="3">
    <source>
        <dbReference type="EMBL" id="RMB61873.1"/>
    </source>
</evidence>
<feature type="region of interest" description="Disordered" evidence="1">
    <location>
        <begin position="1"/>
        <end position="52"/>
    </location>
</feature>
<organism evidence="3 4">
    <name type="scientific">Tessaracoccus antarcticus</name>
    <dbReference type="NCBI Taxonomy" id="2479848"/>
    <lineage>
        <taxon>Bacteria</taxon>
        <taxon>Bacillati</taxon>
        <taxon>Actinomycetota</taxon>
        <taxon>Actinomycetes</taxon>
        <taxon>Propionibacteriales</taxon>
        <taxon>Propionibacteriaceae</taxon>
        <taxon>Tessaracoccus</taxon>
    </lineage>
</organism>
<evidence type="ECO:0008006" key="5">
    <source>
        <dbReference type="Google" id="ProtNLM"/>
    </source>
</evidence>
<proteinExistence type="predicted"/>
<keyword evidence="2" id="KW-1133">Transmembrane helix</keyword>
<dbReference type="OrthoDB" id="3733716at2"/>
<keyword evidence="2" id="KW-0472">Membrane</keyword>
<dbReference type="RefSeq" id="WP_121900421.1">
    <property type="nucleotide sequence ID" value="NZ_REFW01000001.1"/>
</dbReference>
<dbReference type="EMBL" id="REFW01000001">
    <property type="protein sequence ID" value="RMB61873.1"/>
    <property type="molecule type" value="Genomic_DNA"/>
</dbReference>
<feature type="transmembrane region" description="Helical" evidence="2">
    <location>
        <begin position="150"/>
        <end position="170"/>
    </location>
</feature>
<keyword evidence="2" id="KW-0812">Transmembrane</keyword>
<name>A0A3M0GJS1_9ACTN</name>
<comment type="caution">
    <text evidence="3">The sequence shown here is derived from an EMBL/GenBank/DDBJ whole genome shotgun (WGS) entry which is preliminary data.</text>
</comment>
<gene>
    <name evidence="3" type="ORF">EAX62_04530</name>
</gene>
<reference evidence="3 4" key="1">
    <citation type="submission" date="2018-10" db="EMBL/GenBank/DDBJ databases">
        <title>Tessaracoccus antarcticuss sp. nov., isolated from sediment.</title>
        <authorList>
            <person name="Zhou L.Y."/>
            <person name="Du Z.J."/>
        </authorList>
    </citation>
    <scope>NUCLEOTIDE SEQUENCE [LARGE SCALE GENOMIC DNA]</scope>
    <source>
        <strain evidence="3 4">JDX10</strain>
    </source>
</reference>
<evidence type="ECO:0000256" key="1">
    <source>
        <dbReference type="SAM" id="MobiDB-lite"/>
    </source>
</evidence>
<protein>
    <recommendedName>
        <fullName evidence="5">DUF4190 domain-containing protein</fullName>
    </recommendedName>
</protein>